<protein>
    <submittedName>
        <fullName evidence="1">Uncharacterized protein</fullName>
    </submittedName>
</protein>
<dbReference type="AlphaFoldDB" id="A0A075AHL7"/>
<name>A0A075AHL7_OPIVI</name>
<organism evidence="1 2">
    <name type="scientific">Opisthorchis viverrini</name>
    <name type="common">Southeast Asian liver fluke</name>
    <dbReference type="NCBI Taxonomy" id="6198"/>
    <lineage>
        <taxon>Eukaryota</taxon>
        <taxon>Metazoa</taxon>
        <taxon>Spiralia</taxon>
        <taxon>Lophotrochozoa</taxon>
        <taxon>Platyhelminthes</taxon>
        <taxon>Trematoda</taxon>
        <taxon>Digenea</taxon>
        <taxon>Opisthorchiida</taxon>
        <taxon>Opisthorchiata</taxon>
        <taxon>Opisthorchiidae</taxon>
        <taxon>Opisthorchis</taxon>
    </lineage>
</organism>
<keyword evidence="2" id="KW-1185">Reference proteome</keyword>
<dbReference type="EMBL" id="KL596666">
    <property type="protein sequence ID" value="KER30104.1"/>
    <property type="molecule type" value="Genomic_DNA"/>
</dbReference>
<dbReference type="RefSeq" id="XP_009166104.1">
    <property type="nucleotide sequence ID" value="XM_009167840.1"/>
</dbReference>
<accession>A0A075AHL7</accession>
<dbReference type="CTD" id="20317558"/>
<evidence type="ECO:0000313" key="1">
    <source>
        <dbReference type="EMBL" id="KER30104.1"/>
    </source>
</evidence>
<dbReference type="GeneID" id="20317558"/>
<reference evidence="1 2" key="1">
    <citation type="submission" date="2013-11" db="EMBL/GenBank/DDBJ databases">
        <title>Opisthorchis viverrini - life in the bile duct.</title>
        <authorList>
            <person name="Young N.D."/>
            <person name="Nagarajan N."/>
            <person name="Lin S.J."/>
            <person name="Korhonen P.K."/>
            <person name="Jex A.R."/>
            <person name="Hall R.S."/>
            <person name="Safavi-Hemami H."/>
            <person name="Kaewkong W."/>
            <person name="Bertrand D."/>
            <person name="Gao S."/>
            <person name="Seet Q."/>
            <person name="Wongkham S."/>
            <person name="Teh B.T."/>
            <person name="Wongkham C."/>
            <person name="Intapan P.M."/>
            <person name="Maleewong W."/>
            <person name="Yang X."/>
            <person name="Hu M."/>
            <person name="Wang Z."/>
            <person name="Hofmann A."/>
            <person name="Sternberg P.W."/>
            <person name="Tan P."/>
            <person name="Wang J."/>
            <person name="Gasser R.B."/>
        </authorList>
    </citation>
    <scope>NUCLEOTIDE SEQUENCE [LARGE SCALE GENOMIC DNA]</scope>
</reference>
<gene>
    <name evidence="1" type="ORF">T265_03371</name>
</gene>
<proteinExistence type="predicted"/>
<dbReference type="KEGG" id="ovi:T265_03371"/>
<sequence>MKEYTSYVSQPIPKTSNTVRSCKPLRVVTRLEAILAAKSMEDWRPHSTSYTYGCNICTSSGADSPRYLYIGILSPTHRKSTSSQCSYSEASKITCFHRSHTGLA</sequence>
<dbReference type="Proteomes" id="UP000054324">
    <property type="component" value="Unassembled WGS sequence"/>
</dbReference>
<evidence type="ECO:0000313" key="2">
    <source>
        <dbReference type="Proteomes" id="UP000054324"/>
    </source>
</evidence>